<reference evidence="2 3" key="1">
    <citation type="submission" date="2013-06" db="EMBL/GenBank/DDBJ databases">
        <title>Complete genome sequence of Paenibacillus mucilaginosus K02.</title>
        <authorList>
            <person name="Xiao B."/>
            <person name="Sun L."/>
            <person name="Xiao L."/>
            <person name="Lian B."/>
        </authorList>
    </citation>
    <scope>NUCLEOTIDE SEQUENCE [LARGE SCALE GENOMIC DNA]</scope>
    <source>
        <strain evidence="2 3">K02</strain>
    </source>
</reference>
<accession>I0BFN1</accession>
<feature type="domain" description="DUF2264" evidence="1">
    <location>
        <begin position="1"/>
        <end position="61"/>
    </location>
</feature>
<dbReference type="Pfam" id="PF10022">
    <property type="entry name" value="DUF2264"/>
    <property type="match status" value="1"/>
</dbReference>
<dbReference type="HOGENOM" id="CLU_2570572_0_0_9"/>
<dbReference type="EMBL" id="CP003422">
    <property type="protein sequence ID" value="AFH61178.1"/>
    <property type="molecule type" value="Genomic_DNA"/>
</dbReference>
<dbReference type="PATRIC" id="fig|997761.3.peg.2065"/>
<proteinExistence type="predicted"/>
<dbReference type="Proteomes" id="UP000007392">
    <property type="component" value="Chromosome"/>
</dbReference>
<organism evidence="2 3">
    <name type="scientific">Paenibacillus mucilaginosus K02</name>
    <dbReference type="NCBI Taxonomy" id="997761"/>
    <lineage>
        <taxon>Bacteria</taxon>
        <taxon>Bacillati</taxon>
        <taxon>Bacillota</taxon>
        <taxon>Bacilli</taxon>
        <taxon>Bacillales</taxon>
        <taxon>Paenibacillaceae</taxon>
        <taxon>Paenibacillus</taxon>
    </lineage>
</organism>
<dbReference type="AlphaFoldDB" id="I0BFN1"/>
<protein>
    <recommendedName>
        <fullName evidence="1">DUF2264 domain-containing protein</fullName>
    </recommendedName>
</protein>
<gene>
    <name evidence="2" type="ORF">B2K_10660</name>
</gene>
<dbReference type="InterPro" id="IPR049349">
    <property type="entry name" value="DUF2264_N"/>
</dbReference>
<name>I0BFN1_9BACL</name>
<evidence type="ECO:0000313" key="2">
    <source>
        <dbReference type="EMBL" id="AFH61178.1"/>
    </source>
</evidence>
<evidence type="ECO:0000259" key="1">
    <source>
        <dbReference type="Pfam" id="PF10022"/>
    </source>
</evidence>
<sequence length="81" mass="8759">MAPWLELTGLTGEEEVLQSKMAQHARNAVDAATDPSSPDFMNFSKGHQPIVDAAFLEHLISESAAQSASFGVILVDLDNCW</sequence>
<evidence type="ECO:0000313" key="3">
    <source>
        <dbReference type="Proteomes" id="UP000007392"/>
    </source>
</evidence>
<dbReference type="KEGG" id="pmw:B2K_10660"/>